<organism evidence="6 7">
    <name type="scientific">Stieleria neptunia</name>
    <dbReference type="NCBI Taxonomy" id="2527979"/>
    <lineage>
        <taxon>Bacteria</taxon>
        <taxon>Pseudomonadati</taxon>
        <taxon>Planctomycetota</taxon>
        <taxon>Planctomycetia</taxon>
        <taxon>Pirellulales</taxon>
        <taxon>Pirellulaceae</taxon>
        <taxon>Stieleria</taxon>
    </lineage>
</organism>
<dbReference type="GO" id="GO:0046872">
    <property type="term" value="F:metal ion binding"/>
    <property type="evidence" value="ECO:0007669"/>
    <property type="project" value="UniProtKB-KW"/>
</dbReference>
<dbReference type="InterPro" id="IPR050738">
    <property type="entry name" value="Sulfatase"/>
</dbReference>
<dbReference type="Gene3D" id="3.40.720.10">
    <property type="entry name" value="Alkaline Phosphatase, subunit A"/>
    <property type="match status" value="1"/>
</dbReference>
<dbReference type="InterPro" id="IPR017850">
    <property type="entry name" value="Alkaline_phosphatase_core_sf"/>
</dbReference>
<proteinExistence type="inferred from homology"/>
<evidence type="ECO:0000256" key="1">
    <source>
        <dbReference type="ARBA" id="ARBA00008779"/>
    </source>
</evidence>
<gene>
    <name evidence="6" type="primary">atsA_79</name>
    <name evidence="6" type="ORF">Enr13x_72270</name>
</gene>
<dbReference type="PANTHER" id="PTHR42693:SF53">
    <property type="entry name" value="ENDO-4-O-SULFATASE"/>
    <property type="match status" value="1"/>
</dbReference>
<name>A0A518I2J9_9BACT</name>
<dbReference type="EMBL" id="CP037423">
    <property type="protein sequence ID" value="QDV47318.1"/>
    <property type="molecule type" value="Genomic_DNA"/>
</dbReference>
<feature type="domain" description="Sulfatase N-terminal" evidence="5">
    <location>
        <begin position="36"/>
        <end position="388"/>
    </location>
</feature>
<protein>
    <submittedName>
        <fullName evidence="6">Arylsulfatase</fullName>
        <ecNumber evidence="6">3.1.6.1</ecNumber>
    </submittedName>
</protein>
<evidence type="ECO:0000313" key="6">
    <source>
        <dbReference type="EMBL" id="QDV47318.1"/>
    </source>
</evidence>
<evidence type="ECO:0000256" key="4">
    <source>
        <dbReference type="ARBA" id="ARBA00022837"/>
    </source>
</evidence>
<dbReference type="EC" id="3.1.6.1" evidence="6"/>
<evidence type="ECO:0000256" key="3">
    <source>
        <dbReference type="ARBA" id="ARBA00022801"/>
    </source>
</evidence>
<dbReference type="InterPro" id="IPR024607">
    <property type="entry name" value="Sulfatase_CS"/>
</dbReference>
<evidence type="ECO:0000313" key="7">
    <source>
        <dbReference type="Proteomes" id="UP000319004"/>
    </source>
</evidence>
<dbReference type="PROSITE" id="PS00149">
    <property type="entry name" value="SULFATASE_2"/>
    <property type="match status" value="1"/>
</dbReference>
<accession>A0A518I2J9</accession>
<evidence type="ECO:0000256" key="2">
    <source>
        <dbReference type="ARBA" id="ARBA00022723"/>
    </source>
</evidence>
<keyword evidence="4" id="KW-0106">Calcium</keyword>
<keyword evidence="2" id="KW-0479">Metal-binding</keyword>
<keyword evidence="7" id="KW-1185">Reference proteome</keyword>
<dbReference type="RefSeq" id="WP_145391399.1">
    <property type="nucleotide sequence ID" value="NZ_CP037423.1"/>
</dbReference>
<dbReference type="InterPro" id="IPR000917">
    <property type="entry name" value="Sulfatase_N"/>
</dbReference>
<dbReference type="SUPFAM" id="SSF53649">
    <property type="entry name" value="Alkaline phosphatase-like"/>
    <property type="match status" value="1"/>
</dbReference>
<dbReference type="PANTHER" id="PTHR42693">
    <property type="entry name" value="ARYLSULFATASE FAMILY MEMBER"/>
    <property type="match status" value="1"/>
</dbReference>
<dbReference type="AlphaFoldDB" id="A0A518I2J9"/>
<dbReference type="CDD" id="cd16143">
    <property type="entry name" value="ARS_like"/>
    <property type="match status" value="1"/>
</dbReference>
<dbReference type="GO" id="GO:0004065">
    <property type="term" value="F:arylsulfatase activity"/>
    <property type="evidence" value="ECO:0007669"/>
    <property type="project" value="UniProtKB-EC"/>
</dbReference>
<dbReference type="Proteomes" id="UP000319004">
    <property type="component" value="Chromosome"/>
</dbReference>
<comment type="similarity">
    <text evidence="1">Belongs to the sulfatase family.</text>
</comment>
<sequence>MFLRSGFASLALAAAAALFILTVDVSIVRAASSDRPNIIFILADDQGFGDVGALNPDSKIPTPNIDRIAAEGMIFGDAHTSSSVCTPTRYSVLTGRYHWRTHLQKGVLGGFSKPLISPGRLTIASMLKSQGYKTAGIGKWHLGWDWPLKAGGTANDGGDFSKPYAKGWDVDYEGEIQNGPNDLGFDYFFGISASLDMPPYVFVRNRVPTEKATVVKAFNRKGPAGANFEAVDVLPKITDETVRFINDNADSDQPFFIYFPLNAPHTPIVPTDQWRGKSGINVYGDFTMQVDATVGQVLEALDKNNIADETLIVFTTDNGCSPAAKINELEAAGHDQNYIYRGHKADIYEGGHRVPFVVRWPGKVKPGSRTEHLIGQIDFLATAAEITGATIPADGAEDSVSFLSTMLGQADQPPRNSIISQSIGGQFAIRDGDWKLCLCPGSGGWSSPRPGRYDPSGMPPMQLYDLAADPGEQNNLIAEHPDRVAKMKAMLRKVIDDGRTTPGEKLANDTEIVMVKPLPAKPRAKAKR</sequence>
<reference evidence="6 7" key="1">
    <citation type="submission" date="2019-03" db="EMBL/GenBank/DDBJ databases">
        <title>Deep-cultivation of Planctomycetes and their phenomic and genomic characterization uncovers novel biology.</title>
        <authorList>
            <person name="Wiegand S."/>
            <person name="Jogler M."/>
            <person name="Boedeker C."/>
            <person name="Pinto D."/>
            <person name="Vollmers J."/>
            <person name="Rivas-Marin E."/>
            <person name="Kohn T."/>
            <person name="Peeters S.H."/>
            <person name="Heuer A."/>
            <person name="Rast P."/>
            <person name="Oberbeckmann S."/>
            <person name="Bunk B."/>
            <person name="Jeske O."/>
            <person name="Meyerdierks A."/>
            <person name="Storesund J.E."/>
            <person name="Kallscheuer N."/>
            <person name="Luecker S."/>
            <person name="Lage O.M."/>
            <person name="Pohl T."/>
            <person name="Merkel B.J."/>
            <person name="Hornburger P."/>
            <person name="Mueller R.-W."/>
            <person name="Bruemmer F."/>
            <person name="Labrenz M."/>
            <person name="Spormann A.M."/>
            <person name="Op den Camp H."/>
            <person name="Overmann J."/>
            <person name="Amann R."/>
            <person name="Jetten M.S.M."/>
            <person name="Mascher T."/>
            <person name="Medema M.H."/>
            <person name="Devos D.P."/>
            <person name="Kaster A.-K."/>
            <person name="Ovreas L."/>
            <person name="Rohde M."/>
            <person name="Galperin M.Y."/>
            <person name="Jogler C."/>
        </authorList>
    </citation>
    <scope>NUCLEOTIDE SEQUENCE [LARGE SCALE GENOMIC DNA]</scope>
    <source>
        <strain evidence="6 7">Enr13</strain>
    </source>
</reference>
<dbReference type="OrthoDB" id="9783154at2"/>
<dbReference type="KEGG" id="snep:Enr13x_72270"/>
<evidence type="ECO:0000259" key="5">
    <source>
        <dbReference type="Pfam" id="PF00884"/>
    </source>
</evidence>
<dbReference type="Gene3D" id="3.30.1120.10">
    <property type="match status" value="1"/>
</dbReference>
<dbReference type="Pfam" id="PF00884">
    <property type="entry name" value="Sulfatase"/>
    <property type="match status" value="1"/>
</dbReference>
<keyword evidence="3 6" id="KW-0378">Hydrolase</keyword>
<dbReference type="PROSITE" id="PS00523">
    <property type="entry name" value="SULFATASE_1"/>
    <property type="match status" value="1"/>
</dbReference>